<sequence>MRTREHLFVCCIKQRNRTATGTSTDLLAQQRLDLIRHCTQQHLLDPKQPEDGESGSRGDSFVLKRHGLAFHSCCKHGGYLCRKVNSDIRA</sequence>
<evidence type="ECO:0000313" key="1">
    <source>
        <dbReference type="EMBL" id="RRT48427.1"/>
    </source>
</evidence>
<dbReference type="Proteomes" id="UP000287651">
    <property type="component" value="Unassembled WGS sequence"/>
</dbReference>
<dbReference type="AlphaFoldDB" id="A0A426Y9N7"/>
<reference evidence="1 2" key="1">
    <citation type="journal article" date="2014" name="Agronomy (Basel)">
        <title>A Draft Genome Sequence for Ensete ventricosum, the Drought-Tolerant Tree Against Hunger.</title>
        <authorList>
            <person name="Harrison J."/>
            <person name="Moore K.A."/>
            <person name="Paszkiewicz K."/>
            <person name="Jones T."/>
            <person name="Grant M."/>
            <person name="Ambacheew D."/>
            <person name="Muzemil S."/>
            <person name="Studholme D.J."/>
        </authorList>
    </citation>
    <scope>NUCLEOTIDE SEQUENCE [LARGE SCALE GENOMIC DNA]</scope>
</reference>
<accession>A0A426Y9N7</accession>
<organism evidence="1 2">
    <name type="scientific">Ensete ventricosum</name>
    <name type="common">Abyssinian banana</name>
    <name type="synonym">Musa ensete</name>
    <dbReference type="NCBI Taxonomy" id="4639"/>
    <lineage>
        <taxon>Eukaryota</taxon>
        <taxon>Viridiplantae</taxon>
        <taxon>Streptophyta</taxon>
        <taxon>Embryophyta</taxon>
        <taxon>Tracheophyta</taxon>
        <taxon>Spermatophyta</taxon>
        <taxon>Magnoliopsida</taxon>
        <taxon>Liliopsida</taxon>
        <taxon>Zingiberales</taxon>
        <taxon>Musaceae</taxon>
        <taxon>Ensete</taxon>
    </lineage>
</organism>
<proteinExistence type="predicted"/>
<protein>
    <submittedName>
        <fullName evidence="1">Uncharacterized protein</fullName>
    </submittedName>
</protein>
<name>A0A426Y9N7_ENSVE</name>
<evidence type="ECO:0000313" key="2">
    <source>
        <dbReference type="Proteomes" id="UP000287651"/>
    </source>
</evidence>
<dbReference type="EMBL" id="AMZH03013959">
    <property type="protein sequence ID" value="RRT48427.1"/>
    <property type="molecule type" value="Genomic_DNA"/>
</dbReference>
<gene>
    <name evidence="1" type="ORF">B296_00053093</name>
</gene>
<comment type="caution">
    <text evidence="1">The sequence shown here is derived from an EMBL/GenBank/DDBJ whole genome shotgun (WGS) entry which is preliminary data.</text>
</comment>